<keyword evidence="2" id="KW-1133">Transmembrane helix</keyword>
<dbReference type="EMBL" id="GEDG01013230">
    <property type="protein sequence ID" value="JAP25496.1"/>
    <property type="molecule type" value="Transcribed_RNA"/>
</dbReference>
<proteinExistence type="predicted"/>
<feature type="transmembrane region" description="Helical" evidence="2">
    <location>
        <begin position="171"/>
        <end position="190"/>
    </location>
</feature>
<dbReference type="AlphaFoldDB" id="A0A0V0HZG4"/>
<keyword evidence="2" id="KW-0812">Transmembrane</keyword>
<organism evidence="3">
    <name type="scientific">Solanum chacoense</name>
    <name type="common">Chaco potato</name>
    <dbReference type="NCBI Taxonomy" id="4108"/>
    <lineage>
        <taxon>Eukaryota</taxon>
        <taxon>Viridiplantae</taxon>
        <taxon>Streptophyta</taxon>
        <taxon>Embryophyta</taxon>
        <taxon>Tracheophyta</taxon>
        <taxon>Spermatophyta</taxon>
        <taxon>Magnoliopsida</taxon>
        <taxon>eudicotyledons</taxon>
        <taxon>Gunneridae</taxon>
        <taxon>Pentapetalae</taxon>
        <taxon>asterids</taxon>
        <taxon>lamiids</taxon>
        <taxon>Solanales</taxon>
        <taxon>Solanaceae</taxon>
        <taxon>Solanoideae</taxon>
        <taxon>Solaneae</taxon>
        <taxon>Solanum</taxon>
    </lineage>
</organism>
<dbReference type="PANTHER" id="PTHR47650">
    <property type="entry name" value="ZINC FINGER CCCH DOMAIN-CONTAINING PROTEIN 22"/>
    <property type="match status" value="1"/>
</dbReference>
<dbReference type="PANTHER" id="PTHR47650:SF2">
    <property type="entry name" value="ZINC FINGER CCCH DOMAIN-CONTAINING PROTEIN 22"/>
    <property type="match status" value="1"/>
</dbReference>
<evidence type="ECO:0000256" key="1">
    <source>
        <dbReference type="SAM" id="Coils"/>
    </source>
</evidence>
<keyword evidence="2" id="KW-0472">Membrane</keyword>
<feature type="transmembrane region" description="Helical" evidence="2">
    <location>
        <begin position="145"/>
        <end position="164"/>
    </location>
</feature>
<keyword evidence="1" id="KW-0175">Coiled coil</keyword>
<protein>
    <submittedName>
        <fullName evidence="3">Putative ovule protein</fullName>
    </submittedName>
</protein>
<evidence type="ECO:0000256" key="2">
    <source>
        <dbReference type="SAM" id="Phobius"/>
    </source>
</evidence>
<name>A0A0V0HZG4_SOLCH</name>
<evidence type="ECO:0000313" key="3">
    <source>
        <dbReference type="EMBL" id="JAP25496.1"/>
    </source>
</evidence>
<accession>A0A0V0HZG4</accession>
<feature type="coiled-coil region" evidence="1">
    <location>
        <begin position="1"/>
        <end position="30"/>
    </location>
</feature>
<sequence>MADEEERALEEQLEIQLDEQKDALHSLTEALSSDPSDPELLSVREELVQSIKDTEEGLLHLKRARLLLEVDASLHGFKEQTAEVEVEPLDPTEIEAEPLVDEEYAVGSKCRFRNNDGRWYNGLIVGLEGSHFAKVCFRTPTSENMVVSTLCSLLHVSVPTFLILSKTACKLISLFRCWCFCCIILIIFSVL</sequence>
<reference evidence="3" key="1">
    <citation type="submission" date="2015-12" db="EMBL/GenBank/DDBJ databases">
        <title>Gene expression during late stages of embryo sac development: a critical building block for successful pollen-pistil interactions.</title>
        <authorList>
            <person name="Liu Y."/>
            <person name="Joly V."/>
            <person name="Sabar M."/>
            <person name="Matton D.P."/>
        </authorList>
    </citation>
    <scope>NUCLEOTIDE SEQUENCE</scope>
</reference>